<evidence type="ECO:0000313" key="17">
    <source>
        <dbReference type="Proteomes" id="UP001174909"/>
    </source>
</evidence>
<dbReference type="InterPro" id="IPR011076">
    <property type="entry name" value="Malate_synth_sf"/>
</dbReference>
<dbReference type="InterPro" id="IPR006253">
    <property type="entry name" value="Malate_synthG"/>
</dbReference>
<keyword evidence="5" id="KW-0808">Transferase</keyword>
<evidence type="ECO:0000259" key="12">
    <source>
        <dbReference type="Pfam" id="PF01274"/>
    </source>
</evidence>
<reference evidence="16" key="1">
    <citation type="submission" date="2023-03" db="EMBL/GenBank/DDBJ databases">
        <authorList>
            <person name="Steffen K."/>
            <person name="Cardenas P."/>
        </authorList>
    </citation>
    <scope>NUCLEOTIDE SEQUENCE</scope>
</reference>
<evidence type="ECO:0000259" key="14">
    <source>
        <dbReference type="Pfam" id="PF20658"/>
    </source>
</evidence>
<keyword evidence="4" id="KW-0816">Tricarboxylic acid cycle</keyword>
<accession>A0AA35XA28</accession>
<evidence type="ECO:0000256" key="9">
    <source>
        <dbReference type="ARBA" id="ARBA00047918"/>
    </source>
</evidence>
<dbReference type="EMBL" id="CASHTH010003359">
    <property type="protein sequence ID" value="CAI8043840.1"/>
    <property type="molecule type" value="Genomic_DNA"/>
</dbReference>
<evidence type="ECO:0000256" key="5">
    <source>
        <dbReference type="ARBA" id="ARBA00022679"/>
    </source>
</evidence>
<name>A0AA35XA28_GEOBA</name>
<evidence type="ECO:0000256" key="4">
    <source>
        <dbReference type="ARBA" id="ARBA00022532"/>
    </source>
</evidence>
<dbReference type="GO" id="GO:0004474">
    <property type="term" value="F:malate synthase activity"/>
    <property type="evidence" value="ECO:0007669"/>
    <property type="project" value="UniProtKB-EC"/>
</dbReference>
<dbReference type="InterPro" id="IPR001465">
    <property type="entry name" value="Malate_synthase_TIM"/>
</dbReference>
<dbReference type="Pfam" id="PF20658">
    <property type="entry name" value="MSG_insertion"/>
    <property type="match status" value="1"/>
</dbReference>
<feature type="domain" description="Malate synthase N-terminal" evidence="13">
    <location>
        <begin position="2"/>
        <end position="45"/>
    </location>
</feature>
<evidence type="ECO:0000256" key="11">
    <source>
        <dbReference type="SAM" id="MobiDB-lite"/>
    </source>
</evidence>
<organism evidence="16 17">
    <name type="scientific">Geodia barretti</name>
    <name type="common">Barrett's horny sponge</name>
    <dbReference type="NCBI Taxonomy" id="519541"/>
    <lineage>
        <taxon>Eukaryota</taxon>
        <taxon>Metazoa</taxon>
        <taxon>Porifera</taxon>
        <taxon>Demospongiae</taxon>
        <taxon>Heteroscleromorpha</taxon>
        <taxon>Tetractinellida</taxon>
        <taxon>Astrophorina</taxon>
        <taxon>Geodiidae</taxon>
        <taxon>Geodia</taxon>
    </lineage>
</organism>
<feature type="active site" description="Proton acceptor" evidence="10">
    <location>
        <position position="292"/>
    </location>
</feature>
<dbReference type="Gene3D" id="1.20.1220.12">
    <property type="entry name" value="Malate synthase, domain III"/>
    <property type="match status" value="1"/>
</dbReference>
<dbReference type="Pfam" id="PF01274">
    <property type="entry name" value="MS_TIM-barrel"/>
    <property type="match status" value="1"/>
</dbReference>
<keyword evidence="2" id="KW-0329">Glyoxylate bypass</keyword>
<dbReference type="InterPro" id="IPR048355">
    <property type="entry name" value="MS_C"/>
</dbReference>
<dbReference type="Pfam" id="PF20656">
    <property type="entry name" value="MS_N"/>
    <property type="match status" value="1"/>
</dbReference>
<keyword evidence="8" id="KW-0558">Oxidation</keyword>
<dbReference type="GO" id="GO:0009436">
    <property type="term" value="P:glyoxylate catabolic process"/>
    <property type="evidence" value="ECO:0007669"/>
    <property type="project" value="TreeGrafter"/>
</dbReference>
<comment type="catalytic activity">
    <reaction evidence="9">
        <text>glyoxylate + acetyl-CoA + H2O = (S)-malate + CoA + H(+)</text>
        <dbReference type="Rhea" id="RHEA:18181"/>
        <dbReference type="ChEBI" id="CHEBI:15377"/>
        <dbReference type="ChEBI" id="CHEBI:15378"/>
        <dbReference type="ChEBI" id="CHEBI:15589"/>
        <dbReference type="ChEBI" id="CHEBI:36655"/>
        <dbReference type="ChEBI" id="CHEBI:57287"/>
        <dbReference type="ChEBI" id="CHEBI:57288"/>
        <dbReference type="EC" id="2.3.3.9"/>
    </reaction>
</comment>
<comment type="cofactor">
    <cofactor evidence="1">
        <name>Mg(2+)</name>
        <dbReference type="ChEBI" id="CHEBI:18420"/>
    </cofactor>
</comment>
<keyword evidence="6" id="KW-0479">Metal-binding</keyword>
<evidence type="ECO:0000259" key="15">
    <source>
        <dbReference type="Pfam" id="PF20659"/>
    </source>
</evidence>
<dbReference type="Proteomes" id="UP001174909">
    <property type="component" value="Unassembled WGS sequence"/>
</dbReference>
<dbReference type="Pfam" id="PF20659">
    <property type="entry name" value="MS_C"/>
    <property type="match status" value="1"/>
</dbReference>
<feature type="active site" description="Proton donor" evidence="10">
    <location>
        <position position="588"/>
    </location>
</feature>
<dbReference type="PANTHER" id="PTHR42739">
    <property type="entry name" value="MALATE SYNTHASE G"/>
    <property type="match status" value="1"/>
</dbReference>
<evidence type="ECO:0000256" key="1">
    <source>
        <dbReference type="ARBA" id="ARBA00001946"/>
    </source>
</evidence>
<proteinExistence type="predicted"/>
<keyword evidence="3" id="KW-0963">Cytoplasm</keyword>
<dbReference type="GO" id="GO:0006099">
    <property type="term" value="P:tricarboxylic acid cycle"/>
    <property type="evidence" value="ECO:0007669"/>
    <property type="project" value="UniProtKB-KW"/>
</dbReference>
<evidence type="ECO:0000256" key="8">
    <source>
        <dbReference type="ARBA" id="ARBA00023097"/>
    </source>
</evidence>
<evidence type="ECO:0000256" key="6">
    <source>
        <dbReference type="ARBA" id="ARBA00022723"/>
    </source>
</evidence>
<keyword evidence="17" id="KW-1185">Reference proteome</keyword>
<feature type="compositionally biased region" description="Basic and acidic residues" evidence="11">
    <location>
        <begin position="674"/>
        <end position="695"/>
    </location>
</feature>
<gene>
    <name evidence="16" type="ORF">GBAR_LOCUS24330</name>
</gene>
<feature type="domain" description="Malate synthase TIM barrel" evidence="12">
    <location>
        <begin position="289"/>
        <end position="524"/>
    </location>
</feature>
<feature type="domain" description="Malate synthase G alpha-beta insertion" evidence="14">
    <location>
        <begin position="117"/>
        <end position="187"/>
    </location>
</feature>
<comment type="caution">
    <text evidence="16">The sequence shown here is derived from an EMBL/GenBank/DDBJ whole genome shotgun (WGS) entry which is preliminary data.</text>
</comment>
<feature type="region of interest" description="Disordered" evidence="11">
    <location>
        <begin position="665"/>
        <end position="695"/>
    </location>
</feature>
<feature type="domain" description="Malate synthase C-terminal" evidence="15">
    <location>
        <begin position="548"/>
        <end position="637"/>
    </location>
</feature>
<dbReference type="AlphaFoldDB" id="A0AA35XA28"/>
<dbReference type="InterPro" id="IPR044856">
    <property type="entry name" value="Malate_synth_C_sf"/>
</dbReference>
<dbReference type="InterPro" id="IPR048357">
    <property type="entry name" value="MSG_insertion"/>
</dbReference>
<dbReference type="GO" id="GO:0006097">
    <property type="term" value="P:glyoxylate cycle"/>
    <property type="evidence" value="ECO:0007669"/>
    <property type="project" value="UniProtKB-KW"/>
</dbReference>
<dbReference type="NCBIfam" id="NF002825">
    <property type="entry name" value="PRK02999.1"/>
    <property type="match status" value="1"/>
</dbReference>
<dbReference type="Gene3D" id="3.20.20.360">
    <property type="entry name" value="Malate synthase, domain 3"/>
    <property type="match status" value="2"/>
</dbReference>
<evidence type="ECO:0000256" key="10">
    <source>
        <dbReference type="PIRSR" id="PIRSR601465-50"/>
    </source>
</evidence>
<evidence type="ECO:0000313" key="16">
    <source>
        <dbReference type="EMBL" id="CAI8043840.1"/>
    </source>
</evidence>
<dbReference type="GO" id="GO:0005829">
    <property type="term" value="C:cytosol"/>
    <property type="evidence" value="ECO:0007669"/>
    <property type="project" value="TreeGrafter"/>
</dbReference>
<dbReference type="InterPro" id="IPR048356">
    <property type="entry name" value="MS_N"/>
</dbReference>
<protein>
    <submittedName>
        <fullName evidence="16">Malate synthase G</fullName>
    </submittedName>
</protein>
<keyword evidence="7" id="KW-0460">Magnesium</keyword>
<dbReference type="SUPFAM" id="SSF51645">
    <property type="entry name" value="Malate synthase G"/>
    <property type="match status" value="1"/>
</dbReference>
<dbReference type="InterPro" id="IPR046363">
    <property type="entry name" value="MS_N_TIM-barrel_dom"/>
</dbReference>
<sequence>MPGTGVHIDEFWGALESILADLGPRNAALMARRDELQAQIDDWHRAARADGRGHDGDAYANFLRDIGYLRYVDGAVTATTANVDPEIAEVAGPQLVVPVDNPRYALNAANARWGSLGDRVVAAGREFLDTHFTLDSASHGWATGYFTEDGALRVRSGDGTVSALLRPEQFVGYAGAADSPTSILLRKNGLHCEVCIDGDHPVGRGDHAGIADIRLESAITAIMDFEDSVSAVDTDDKVSVYRNWLGLMRGTLETTFVRNGTTVNRSLRGDRSFTAPDGAQITLPGRSLMLVRNVGPHLTTDMVTLGGEPVHETMVDAMVTALCALHDLRGMGRAGGRPIRNSATGSVYIVKPKMHGPDEVALGCELFSRVEEALGLVQRTLKMGIMDEERRTSLGLKECIARARDRVVFINTGFLDRTGDEIHTDMEAGPVIPKSEMRAAAWLGAYENSNVDTGLACGLRGCAQIGKGMWTMPGEMAAMVKAKIQHPIAGASTAWVPSPTAATLHATHYFLVDVADRQQDLADRTPGRLASLIDIPVLPVGRELGPSEIQRELDNNVQGILGYLVRWVGLGVGCSIVPDIDDIGLMEDLATLRISSQHVANWLHHGLISADQARETMRRMANLVDQQNTGDPDYEPMAPDYDSSIAFQAAVELVLLGPRGAHGYTSGFSAPTDAGREGRSTAHATPGREDRPQRP</sequence>
<evidence type="ECO:0000259" key="13">
    <source>
        <dbReference type="Pfam" id="PF20656"/>
    </source>
</evidence>
<dbReference type="GO" id="GO:0000287">
    <property type="term" value="F:magnesium ion binding"/>
    <property type="evidence" value="ECO:0007669"/>
    <property type="project" value="TreeGrafter"/>
</dbReference>
<dbReference type="PANTHER" id="PTHR42739:SF1">
    <property type="entry name" value="MALATE SYNTHASE G"/>
    <property type="match status" value="1"/>
</dbReference>
<evidence type="ECO:0000256" key="3">
    <source>
        <dbReference type="ARBA" id="ARBA00022490"/>
    </source>
</evidence>
<evidence type="ECO:0000256" key="2">
    <source>
        <dbReference type="ARBA" id="ARBA00022435"/>
    </source>
</evidence>
<evidence type="ECO:0000256" key="7">
    <source>
        <dbReference type="ARBA" id="ARBA00022842"/>
    </source>
</evidence>